<reference evidence="2" key="1">
    <citation type="journal article" date="2020" name="mSystems">
        <title>Genome- and Community-Level Interaction Insights into Carbon Utilization and Element Cycling Functions of Hydrothermarchaeota in Hydrothermal Sediment.</title>
        <authorList>
            <person name="Zhou Z."/>
            <person name="Liu Y."/>
            <person name="Xu W."/>
            <person name="Pan J."/>
            <person name="Luo Z.H."/>
            <person name="Li M."/>
        </authorList>
    </citation>
    <scope>NUCLEOTIDE SEQUENCE [LARGE SCALE GENOMIC DNA]</scope>
    <source>
        <strain evidence="2">SpSt-855</strain>
    </source>
</reference>
<dbReference type="AlphaFoldDB" id="A0A7V5CSA7"/>
<proteinExistence type="predicted"/>
<keyword evidence="1" id="KW-1133">Transmembrane helix</keyword>
<name>A0A7V5CSA7_9BACT</name>
<keyword evidence="1" id="KW-0812">Transmembrane</keyword>
<organism evidence="2">
    <name type="scientific">Acidobacterium capsulatum</name>
    <dbReference type="NCBI Taxonomy" id="33075"/>
    <lineage>
        <taxon>Bacteria</taxon>
        <taxon>Pseudomonadati</taxon>
        <taxon>Acidobacteriota</taxon>
        <taxon>Terriglobia</taxon>
        <taxon>Terriglobales</taxon>
        <taxon>Acidobacteriaceae</taxon>
        <taxon>Acidobacterium</taxon>
    </lineage>
</organism>
<comment type="caution">
    <text evidence="2">The sequence shown here is derived from an EMBL/GenBank/DDBJ whole genome shotgun (WGS) entry which is preliminary data.</text>
</comment>
<evidence type="ECO:0000313" key="2">
    <source>
        <dbReference type="EMBL" id="HGY93568.1"/>
    </source>
</evidence>
<sequence length="79" mass="8551">MRGTRAGVTVLVIPGCNLPIYSHTGRVAGASSGLERSKRCERGKSLKGCHPMRTYVDYSYQIGAVIAALWLILSIGRVM</sequence>
<dbReference type="EMBL" id="DTKL01000015">
    <property type="protein sequence ID" value="HGY93568.1"/>
    <property type="molecule type" value="Genomic_DNA"/>
</dbReference>
<gene>
    <name evidence="2" type="ORF">ENW50_02600</name>
</gene>
<feature type="transmembrane region" description="Helical" evidence="1">
    <location>
        <begin position="58"/>
        <end position="76"/>
    </location>
</feature>
<keyword evidence="1" id="KW-0472">Membrane</keyword>
<evidence type="ECO:0000256" key="1">
    <source>
        <dbReference type="SAM" id="Phobius"/>
    </source>
</evidence>
<protein>
    <submittedName>
        <fullName evidence="2">Uncharacterized protein</fullName>
    </submittedName>
</protein>
<accession>A0A7V5CSA7</accession>